<dbReference type="Proteomes" id="UP000887565">
    <property type="component" value="Unplaced"/>
</dbReference>
<organism evidence="1 2">
    <name type="scientific">Romanomermis culicivorax</name>
    <name type="common">Nematode worm</name>
    <dbReference type="NCBI Taxonomy" id="13658"/>
    <lineage>
        <taxon>Eukaryota</taxon>
        <taxon>Metazoa</taxon>
        <taxon>Ecdysozoa</taxon>
        <taxon>Nematoda</taxon>
        <taxon>Enoplea</taxon>
        <taxon>Dorylaimia</taxon>
        <taxon>Mermithida</taxon>
        <taxon>Mermithoidea</taxon>
        <taxon>Mermithidae</taxon>
        <taxon>Romanomermis</taxon>
    </lineage>
</organism>
<evidence type="ECO:0000313" key="2">
    <source>
        <dbReference type="WBParaSite" id="nRc.2.0.1.t08486-RA"/>
    </source>
</evidence>
<name>A0A915I417_ROMCU</name>
<accession>A0A915I417</accession>
<protein>
    <submittedName>
        <fullName evidence="2">Uncharacterized protein</fullName>
    </submittedName>
</protein>
<dbReference type="AlphaFoldDB" id="A0A915I417"/>
<evidence type="ECO:0000313" key="1">
    <source>
        <dbReference type="Proteomes" id="UP000887565"/>
    </source>
</evidence>
<keyword evidence="1" id="KW-1185">Reference proteome</keyword>
<dbReference type="WBParaSite" id="nRc.2.0.1.t08486-RA">
    <property type="protein sequence ID" value="nRc.2.0.1.t08486-RA"/>
    <property type="gene ID" value="nRc.2.0.1.g08486"/>
</dbReference>
<proteinExistence type="predicted"/>
<sequence>MNAGMTGAIVEFVARHCPGVVIHLGRRSFCDYSKKKLDTRKLTGWMDKKICCYGRIIGFFDHE</sequence>
<reference evidence="2" key="1">
    <citation type="submission" date="2022-11" db="UniProtKB">
        <authorList>
            <consortium name="WormBaseParasite"/>
        </authorList>
    </citation>
    <scope>IDENTIFICATION</scope>
</reference>